<keyword evidence="1" id="KW-1133">Transmembrane helix</keyword>
<evidence type="ECO:0000313" key="3">
    <source>
        <dbReference type="Proteomes" id="UP000186040"/>
    </source>
</evidence>
<dbReference type="Proteomes" id="UP000186040">
    <property type="component" value="Unassembled WGS sequence"/>
</dbReference>
<feature type="transmembrane region" description="Helical" evidence="1">
    <location>
        <begin position="51"/>
        <end position="73"/>
    </location>
</feature>
<dbReference type="EMBL" id="MKQR01000004">
    <property type="protein sequence ID" value="OLR95140.1"/>
    <property type="molecule type" value="Genomic_DNA"/>
</dbReference>
<dbReference type="SUPFAM" id="SSF81585">
    <property type="entry name" value="PsbU/PolX domain-like"/>
    <property type="match status" value="1"/>
</dbReference>
<accession>A0A1Q9LT04</accession>
<keyword evidence="3" id="KW-1185">Reference proteome</keyword>
<sequence>MAYGSIGETATVNALRRVVSLWYFIVPIATIGLFAFVPFVHAAVRLRERRVVLLALAYGAVDVGILAGTSILQDGSGRAPWPFAIAAIIVVVAACAQLSGLRRRAYAIAAPQVAPVPAAQPAAVDPHVASALAARERRTQAKQLVESDPLLARDLGIGRPDLARGYDDGGLVDLAGAPAEVIARVCGLTEAEAALVVDNRGRFQNIDELLVIADLPVSQWGLIRDRGVVFPVRV</sequence>
<organism evidence="2 3">
    <name type="scientific">Actinokineospora bangkokensis</name>
    <dbReference type="NCBI Taxonomy" id="1193682"/>
    <lineage>
        <taxon>Bacteria</taxon>
        <taxon>Bacillati</taxon>
        <taxon>Actinomycetota</taxon>
        <taxon>Actinomycetes</taxon>
        <taxon>Pseudonocardiales</taxon>
        <taxon>Pseudonocardiaceae</taxon>
        <taxon>Actinokineospora</taxon>
    </lineage>
</organism>
<name>A0A1Q9LT04_9PSEU</name>
<dbReference type="STRING" id="1193682.BJP25_07510"/>
<evidence type="ECO:0000313" key="2">
    <source>
        <dbReference type="EMBL" id="OLR95140.1"/>
    </source>
</evidence>
<proteinExistence type="predicted"/>
<feature type="transmembrane region" description="Helical" evidence="1">
    <location>
        <begin position="79"/>
        <end position="98"/>
    </location>
</feature>
<evidence type="ECO:0008006" key="4">
    <source>
        <dbReference type="Google" id="ProtNLM"/>
    </source>
</evidence>
<evidence type="ECO:0000256" key="1">
    <source>
        <dbReference type="SAM" id="Phobius"/>
    </source>
</evidence>
<gene>
    <name evidence="2" type="ORF">BJP25_07510</name>
</gene>
<feature type="transmembrane region" description="Helical" evidence="1">
    <location>
        <begin position="20"/>
        <end position="44"/>
    </location>
</feature>
<dbReference type="AlphaFoldDB" id="A0A1Q9LT04"/>
<keyword evidence="1" id="KW-0812">Transmembrane</keyword>
<reference evidence="2 3" key="1">
    <citation type="submission" date="2016-10" db="EMBL/GenBank/DDBJ databases">
        <title>The Draft Genome Sequence of Actinokineospora bangkokensis 44EHWT reveals the biosynthetic pathway of antifungal compounds Thailandins with unusual extender unit butylmalonyl-CoA.</title>
        <authorList>
            <person name="Greule A."/>
            <person name="Intra B."/>
            <person name="Flemming S."/>
            <person name="Rommel M.G."/>
            <person name="Panbangred W."/>
            <person name="Bechthold A."/>
        </authorList>
    </citation>
    <scope>NUCLEOTIDE SEQUENCE [LARGE SCALE GENOMIC DNA]</scope>
    <source>
        <strain evidence="2 3">44EHW</strain>
    </source>
</reference>
<comment type="caution">
    <text evidence="2">The sequence shown here is derived from an EMBL/GenBank/DDBJ whole genome shotgun (WGS) entry which is preliminary data.</text>
</comment>
<protein>
    <recommendedName>
        <fullName evidence="4">Helix-hairpin-helix domain-containing protein</fullName>
    </recommendedName>
</protein>
<keyword evidence="1" id="KW-0472">Membrane</keyword>